<dbReference type="InterPro" id="IPR029051">
    <property type="entry name" value="DUF4352"/>
</dbReference>
<reference evidence="4 5" key="1">
    <citation type="submission" date="2022-04" db="EMBL/GenBank/DDBJ databases">
        <title>Diverse halophilic archaea isolated from saline environments.</title>
        <authorList>
            <person name="Cui H.-L."/>
        </authorList>
    </citation>
    <scope>NUCLEOTIDE SEQUENCE [LARGE SCALE GENOMIC DNA]</scope>
    <source>
        <strain evidence="4 5">XZYJT49</strain>
    </source>
</reference>
<dbReference type="Proteomes" id="UP000830729">
    <property type="component" value="Chromosome"/>
</dbReference>
<dbReference type="RefSeq" id="WP_248650210.1">
    <property type="nucleotide sequence ID" value="NZ_CP096659.1"/>
</dbReference>
<dbReference type="AlphaFoldDB" id="A0A8U0HTT0"/>
<evidence type="ECO:0000259" key="3">
    <source>
        <dbReference type="Pfam" id="PF11611"/>
    </source>
</evidence>
<name>A0A8U0HTT0_9EURY</name>
<protein>
    <submittedName>
        <fullName evidence="4">DUF4352 domain-containing protein</fullName>
    </submittedName>
</protein>
<dbReference type="Gene3D" id="2.60.40.1240">
    <property type="match status" value="2"/>
</dbReference>
<gene>
    <name evidence="4" type="ORF">M0R89_16685</name>
</gene>
<organism evidence="4 5">
    <name type="scientific">Halorussus limi</name>
    <dbReference type="NCBI Taxonomy" id="2938695"/>
    <lineage>
        <taxon>Archaea</taxon>
        <taxon>Methanobacteriati</taxon>
        <taxon>Methanobacteriota</taxon>
        <taxon>Stenosarchaea group</taxon>
        <taxon>Halobacteria</taxon>
        <taxon>Halobacteriales</taxon>
        <taxon>Haladaptataceae</taxon>
        <taxon>Halorussus</taxon>
    </lineage>
</organism>
<evidence type="ECO:0000313" key="4">
    <source>
        <dbReference type="EMBL" id="UPV74163.1"/>
    </source>
</evidence>
<evidence type="ECO:0000313" key="5">
    <source>
        <dbReference type="Proteomes" id="UP000830729"/>
    </source>
</evidence>
<keyword evidence="1" id="KW-0732">Signal</keyword>
<evidence type="ECO:0000256" key="2">
    <source>
        <dbReference type="SAM" id="MobiDB-lite"/>
    </source>
</evidence>
<feature type="compositionally biased region" description="Low complexity" evidence="2">
    <location>
        <begin position="18"/>
        <end position="61"/>
    </location>
</feature>
<feature type="region of interest" description="Disordered" evidence="2">
    <location>
        <begin position="18"/>
        <end position="63"/>
    </location>
</feature>
<proteinExistence type="predicted"/>
<dbReference type="Pfam" id="PF11611">
    <property type="entry name" value="DUF4352"/>
    <property type="match status" value="2"/>
</dbReference>
<feature type="domain" description="DUF4352" evidence="3">
    <location>
        <begin position="214"/>
        <end position="330"/>
    </location>
</feature>
<dbReference type="InterPro" id="IPR029050">
    <property type="entry name" value="Immunoprotect_excell_Ig-like"/>
</dbReference>
<dbReference type="EMBL" id="CP096659">
    <property type="protein sequence ID" value="UPV74163.1"/>
    <property type="molecule type" value="Genomic_DNA"/>
</dbReference>
<dbReference type="GeneID" id="72186870"/>
<evidence type="ECO:0000256" key="1">
    <source>
        <dbReference type="ARBA" id="ARBA00022729"/>
    </source>
</evidence>
<accession>A0A8U0HTT0</accession>
<keyword evidence="5" id="KW-1185">Reference proteome</keyword>
<sequence>MQRRKLIAALGAGLFAGCTGSESTTPTTDGTSATPTTAAEEAGTDATTGSESATETDSASAKAIRVGERVDDEQMSMVVRGVEKTEQLGEFSKASSGNTFVVVRLAVKNTTTDAYLDFSGFLQTRLKDGSDYTYDQTITASGRTFTGGQLVPGEVARGDLVYEVPKDASGLTLQFDFQAVSFLTLDRVSVDLESAASSADDLKQNLQVDVHSEGDAVSNGGVEVMVNGVEFTEQLGDLTSAGEGKEFAVVDIATTNGTGKAQNISTALQMLAKDGRGRTYPMSVGAAASLDRSYDQTSALADGETRRGKVAYEVPKGVSPLYWAFEFSLWTNGDKTFWKLR</sequence>
<feature type="domain" description="DUF4352" evidence="3">
    <location>
        <begin position="65"/>
        <end position="176"/>
    </location>
</feature>
<dbReference type="KEGG" id="halx:M0R89_16685"/>
<dbReference type="PROSITE" id="PS51257">
    <property type="entry name" value="PROKAR_LIPOPROTEIN"/>
    <property type="match status" value="1"/>
</dbReference>